<dbReference type="AlphaFoldDB" id="C1FIB6"/>
<accession>C1FIB6</accession>
<keyword evidence="4" id="KW-1185">Reference proteome</keyword>
<feature type="compositionally biased region" description="Gly residues" evidence="1">
    <location>
        <begin position="110"/>
        <end position="120"/>
    </location>
</feature>
<proteinExistence type="predicted"/>
<dbReference type="EMBL" id="CP001576">
    <property type="protein sequence ID" value="ACO69693.1"/>
    <property type="molecule type" value="Genomic_DNA"/>
</dbReference>
<feature type="compositionally biased region" description="Basic and acidic residues" evidence="1">
    <location>
        <begin position="125"/>
        <end position="136"/>
    </location>
</feature>
<evidence type="ECO:0000313" key="4">
    <source>
        <dbReference type="Proteomes" id="UP000002009"/>
    </source>
</evidence>
<feature type="chain" id="PRO_5002909465" evidence="2">
    <location>
        <begin position="32"/>
        <end position="358"/>
    </location>
</feature>
<keyword evidence="2" id="KW-0732">Signal</keyword>
<name>C1FIB6_MICCC</name>
<dbReference type="Proteomes" id="UP000002009">
    <property type="component" value="Chromosome 10"/>
</dbReference>
<dbReference type="InParanoid" id="C1FIB6"/>
<sequence>MRAGRANESTSSQPLACIVGAAALLLWRARAKDVARGERKDDDSDAADPWKEVEADSLVSGLARKLSNVTAPQLAPPARDAPRPARRMFGAALAAATVAAAAAPNALGGGGGGGGRGNPAGVGAPHREVGQSKRDRLARFDDRVQVSVRRAGKGVVVLDARVAVPEATRAQTWRAVRAMALGQVPAGGDGLRDVLTQTTVPGVPLPGTFTGTFKRGLGAALLDDDAFDEEATVTRTARYKWGVIKGTSTVATRARVRDADMTAVIDNVEPERKGPNSSASSPSLERVNSEYAVVGDGVAFRSEFKVADVRVMGISQIEVATRATASILRGAAVKNLGDIARVAADATASENGPRDVRA</sequence>
<feature type="signal peptide" evidence="2">
    <location>
        <begin position="1"/>
        <end position="31"/>
    </location>
</feature>
<dbReference type="GeneID" id="8246986"/>
<feature type="region of interest" description="Disordered" evidence="1">
    <location>
        <begin position="110"/>
        <end position="136"/>
    </location>
</feature>
<dbReference type="KEGG" id="mis:MICPUN_61820"/>
<protein>
    <submittedName>
        <fullName evidence="3">Uncharacterized protein</fullName>
    </submittedName>
</protein>
<organism evidence="3 4">
    <name type="scientific">Micromonas commoda (strain RCC299 / NOUM17 / CCMP2709)</name>
    <name type="common">Picoplanktonic green alga</name>
    <dbReference type="NCBI Taxonomy" id="296587"/>
    <lineage>
        <taxon>Eukaryota</taxon>
        <taxon>Viridiplantae</taxon>
        <taxon>Chlorophyta</taxon>
        <taxon>Mamiellophyceae</taxon>
        <taxon>Mamiellales</taxon>
        <taxon>Mamiellaceae</taxon>
        <taxon>Micromonas</taxon>
    </lineage>
</organism>
<evidence type="ECO:0000256" key="2">
    <source>
        <dbReference type="SAM" id="SignalP"/>
    </source>
</evidence>
<reference evidence="3 4" key="1">
    <citation type="journal article" date="2009" name="Science">
        <title>Green evolution and dynamic adaptations revealed by genomes of the marine picoeukaryotes Micromonas.</title>
        <authorList>
            <person name="Worden A.Z."/>
            <person name="Lee J.H."/>
            <person name="Mock T."/>
            <person name="Rouze P."/>
            <person name="Simmons M.P."/>
            <person name="Aerts A.L."/>
            <person name="Allen A.E."/>
            <person name="Cuvelier M.L."/>
            <person name="Derelle E."/>
            <person name="Everett M.V."/>
            <person name="Foulon E."/>
            <person name="Grimwood J."/>
            <person name="Gundlach H."/>
            <person name="Henrissat B."/>
            <person name="Napoli C."/>
            <person name="McDonald S.M."/>
            <person name="Parker M.S."/>
            <person name="Rombauts S."/>
            <person name="Salamov A."/>
            <person name="Von Dassow P."/>
            <person name="Badger J.H."/>
            <person name="Coutinho P.M."/>
            <person name="Demir E."/>
            <person name="Dubchak I."/>
            <person name="Gentemann C."/>
            <person name="Eikrem W."/>
            <person name="Gready J.E."/>
            <person name="John U."/>
            <person name="Lanier W."/>
            <person name="Lindquist E.A."/>
            <person name="Lucas S."/>
            <person name="Mayer K.F."/>
            <person name="Moreau H."/>
            <person name="Not F."/>
            <person name="Otillar R."/>
            <person name="Panaud O."/>
            <person name="Pangilinan J."/>
            <person name="Paulsen I."/>
            <person name="Piegu B."/>
            <person name="Poliakov A."/>
            <person name="Robbens S."/>
            <person name="Schmutz J."/>
            <person name="Toulza E."/>
            <person name="Wyss T."/>
            <person name="Zelensky A."/>
            <person name="Zhou K."/>
            <person name="Armbrust E.V."/>
            <person name="Bhattacharya D."/>
            <person name="Goodenough U.W."/>
            <person name="Van de Peer Y."/>
            <person name="Grigoriev I.V."/>
        </authorList>
    </citation>
    <scope>NUCLEOTIDE SEQUENCE [LARGE SCALE GENOMIC DNA]</scope>
    <source>
        <strain evidence="4">RCC299 / NOUM17</strain>
    </source>
</reference>
<evidence type="ECO:0000313" key="3">
    <source>
        <dbReference type="EMBL" id="ACO69693.1"/>
    </source>
</evidence>
<dbReference type="RefSeq" id="XP_002508435.1">
    <property type="nucleotide sequence ID" value="XM_002508389.1"/>
</dbReference>
<evidence type="ECO:0000256" key="1">
    <source>
        <dbReference type="SAM" id="MobiDB-lite"/>
    </source>
</evidence>
<gene>
    <name evidence="3" type="ORF">MICPUN_61820</name>
</gene>